<feature type="transmembrane region" description="Helical" evidence="1">
    <location>
        <begin position="315"/>
        <end position="334"/>
    </location>
</feature>
<feature type="transmembrane region" description="Helical" evidence="1">
    <location>
        <begin position="280"/>
        <end position="303"/>
    </location>
</feature>
<reference evidence="3 4" key="1">
    <citation type="submission" date="2019-09" db="EMBL/GenBank/DDBJ databases">
        <authorList>
            <person name="Wang X."/>
        </authorList>
    </citation>
    <scope>NUCLEOTIDE SEQUENCE [LARGE SCALE GENOMIC DNA]</scope>
    <source>
        <strain evidence="3 4">CICC 11023</strain>
    </source>
</reference>
<keyword evidence="1" id="KW-0472">Membrane</keyword>
<keyword evidence="1" id="KW-0812">Transmembrane</keyword>
<dbReference type="AlphaFoldDB" id="A0A5N0EB60"/>
<feature type="transmembrane region" description="Helical" evidence="1">
    <location>
        <begin position="95"/>
        <end position="121"/>
    </location>
</feature>
<dbReference type="EMBL" id="VXLC01000014">
    <property type="protein sequence ID" value="KAA8886206.1"/>
    <property type="molecule type" value="Genomic_DNA"/>
</dbReference>
<name>A0A5N0EB60_9NOCA</name>
<dbReference type="PANTHER" id="PTHR30590:SF2">
    <property type="entry name" value="INNER MEMBRANE PROTEIN"/>
    <property type="match status" value="1"/>
</dbReference>
<comment type="caution">
    <text evidence="3">The sequence shown here is derived from an EMBL/GenBank/DDBJ whole genome shotgun (WGS) entry which is preliminary data.</text>
</comment>
<dbReference type="OrthoDB" id="9807744at2"/>
<evidence type="ECO:0000313" key="4">
    <source>
        <dbReference type="Proteomes" id="UP000323876"/>
    </source>
</evidence>
<protein>
    <submittedName>
        <fullName evidence="3">DUF418 domain-containing protein</fullName>
    </submittedName>
</protein>
<gene>
    <name evidence="3" type="ORF">F3087_26825</name>
</gene>
<feature type="transmembrane region" description="Helical" evidence="1">
    <location>
        <begin position="355"/>
        <end position="374"/>
    </location>
</feature>
<feature type="transmembrane region" description="Helical" evidence="1">
    <location>
        <begin position="234"/>
        <end position="259"/>
    </location>
</feature>
<evidence type="ECO:0000256" key="1">
    <source>
        <dbReference type="SAM" id="Phobius"/>
    </source>
</evidence>
<feature type="transmembrane region" description="Helical" evidence="1">
    <location>
        <begin position="20"/>
        <end position="42"/>
    </location>
</feature>
<dbReference type="Pfam" id="PF04235">
    <property type="entry name" value="DUF418"/>
    <property type="match status" value="1"/>
</dbReference>
<accession>A0A5N0EB60</accession>
<keyword evidence="1" id="KW-1133">Transmembrane helix</keyword>
<sequence length="434" mass="48011">MRPPLTTRVERRFHRVIHVFPPLASSVLTSTFLTVPRTLVSVDTSSERIVEVDILRGFALFGILVVNVDFATRLWSSSGTVGDLQPRFDGPFDHLVNAVVAALFSGRFYLLFALLFGYSFTLQIAAARRARASANARLLRRCLALLAIGLAHVFLLWIVDILTLYAVLCATLIPLRKLKPRAAVTIGVLLYVLWCGRSFLPGDGVSVLIGRLDLQRIHDGYAGTFGDAFATQRWLVPFAIAVVWFTQGVTSFGMFLIGMAAGERELFTDRETLRRWAPRVLTGGLVIGVPISAITFAGSMNWFTPPVFWFGVQELVNPLMTFAYMAGIICLTQSPTAAQIIGKLAPAGRMAASNYIGQSIVLMVVYTGYGFALADKLPPAVVIAIALFTYATQLAFSAWWLRTHRYGPVEWVLRSVTYLSIPEWKRSAGRNRTR</sequence>
<feature type="transmembrane region" description="Helical" evidence="1">
    <location>
        <begin position="142"/>
        <end position="168"/>
    </location>
</feature>
<evidence type="ECO:0000313" key="3">
    <source>
        <dbReference type="EMBL" id="KAA8886206.1"/>
    </source>
</evidence>
<evidence type="ECO:0000259" key="2">
    <source>
        <dbReference type="Pfam" id="PF04235"/>
    </source>
</evidence>
<organism evidence="3 4">
    <name type="scientific">Nocardia colli</name>
    <dbReference type="NCBI Taxonomy" id="2545717"/>
    <lineage>
        <taxon>Bacteria</taxon>
        <taxon>Bacillati</taxon>
        <taxon>Actinomycetota</taxon>
        <taxon>Actinomycetes</taxon>
        <taxon>Mycobacteriales</taxon>
        <taxon>Nocardiaceae</taxon>
        <taxon>Nocardia</taxon>
    </lineage>
</organism>
<dbReference type="PANTHER" id="PTHR30590">
    <property type="entry name" value="INNER MEMBRANE PROTEIN"/>
    <property type="match status" value="1"/>
</dbReference>
<dbReference type="InterPro" id="IPR007349">
    <property type="entry name" value="DUF418"/>
</dbReference>
<keyword evidence="4" id="KW-1185">Reference proteome</keyword>
<dbReference type="InterPro" id="IPR052529">
    <property type="entry name" value="Bact_Transport_Assoc"/>
</dbReference>
<proteinExistence type="predicted"/>
<feature type="domain" description="DUF418" evidence="2">
    <location>
        <begin position="262"/>
        <end position="419"/>
    </location>
</feature>
<dbReference type="Proteomes" id="UP000323876">
    <property type="component" value="Unassembled WGS sequence"/>
</dbReference>
<feature type="transmembrane region" description="Helical" evidence="1">
    <location>
        <begin position="380"/>
        <end position="401"/>
    </location>
</feature>